<feature type="domain" description="KfrA N-terminal DNA-binding" evidence="3">
    <location>
        <begin position="36"/>
        <end position="149"/>
    </location>
</feature>
<feature type="compositionally biased region" description="Basic and acidic residues" evidence="2">
    <location>
        <begin position="15"/>
        <end position="24"/>
    </location>
</feature>
<dbReference type="Proteomes" id="UP001059607">
    <property type="component" value="Chromosome"/>
</dbReference>
<sequence length="347" mass="39479">MSVLRPAHPAHFTPHHHEGLETMPKHSPSAQLKSTRQWVHDYATRLLEHGEEVRQSAIRELIAAEHGITASPNLVTDEIKKFWAKAGPTLSARLRRPGIPDDVCESFDNIWGVALNAAVAGHDTERLQLQQQADSALASAVTARANEQAAIDKFFGQTREIEGLRMDKASLIEQLQANDVERKNLTTRIKEISDQATAQQAVHTQEQQRLQGLIDRLLQQLTDLRSSSQQEFTALAESHQNELVKTQDFLMRETVRVRDEHKSKTEKLSKELEKESIEKEQFRLLRSKASDEAAELRGRLEATNRNLEKLEQHYAQLHEKNEKLQASLLEHFKVQLISTEKKDFGPI</sequence>
<feature type="coiled-coil region" evidence="1">
    <location>
        <begin position="258"/>
        <end position="327"/>
    </location>
</feature>
<evidence type="ECO:0000313" key="5">
    <source>
        <dbReference type="Proteomes" id="UP001059607"/>
    </source>
</evidence>
<feature type="compositionally biased region" description="Low complexity" evidence="2">
    <location>
        <begin position="1"/>
        <end position="12"/>
    </location>
</feature>
<evidence type="ECO:0000259" key="3">
    <source>
        <dbReference type="Pfam" id="PF11740"/>
    </source>
</evidence>
<dbReference type="GO" id="GO:0003677">
    <property type="term" value="F:DNA binding"/>
    <property type="evidence" value="ECO:0007669"/>
    <property type="project" value="UniProtKB-KW"/>
</dbReference>
<gene>
    <name evidence="4" type="ORF">NK667_10640</name>
</gene>
<keyword evidence="5" id="KW-1185">Reference proteome</keyword>
<organism evidence="4 5">
    <name type="scientific">Pseudomonas nunensis</name>
    <dbReference type="NCBI Taxonomy" id="2961896"/>
    <lineage>
        <taxon>Bacteria</taxon>
        <taxon>Pseudomonadati</taxon>
        <taxon>Pseudomonadota</taxon>
        <taxon>Gammaproteobacteria</taxon>
        <taxon>Pseudomonadales</taxon>
        <taxon>Pseudomonadaceae</taxon>
        <taxon>Pseudomonas</taxon>
    </lineage>
</organism>
<proteinExistence type="predicted"/>
<feature type="region of interest" description="Disordered" evidence="2">
    <location>
        <begin position="1"/>
        <end position="34"/>
    </location>
</feature>
<dbReference type="EMBL" id="CP101125">
    <property type="protein sequence ID" value="UTO16777.1"/>
    <property type="molecule type" value="Genomic_DNA"/>
</dbReference>
<evidence type="ECO:0000256" key="2">
    <source>
        <dbReference type="SAM" id="MobiDB-lite"/>
    </source>
</evidence>
<keyword evidence="1" id="KW-0175">Coiled coil</keyword>
<reference evidence="4" key="1">
    <citation type="submission" date="2022-07" db="EMBL/GenBank/DDBJ databases">
        <title>Pseudomonas nunamit sp. nov. an antifungal species isolated from Greenland.</title>
        <authorList>
            <person name="Ntana F."/>
            <person name="Hennessy R.C."/>
            <person name="Zervas A."/>
            <person name="Stougaard P."/>
        </authorList>
    </citation>
    <scope>NUCLEOTIDE SEQUENCE</scope>
    <source>
        <strain evidence="4">In5</strain>
    </source>
</reference>
<dbReference type="InterPro" id="IPR021104">
    <property type="entry name" value="KfrA_DNA-bd_N"/>
</dbReference>
<accession>A0ABY5ER66</accession>
<name>A0ABY5ER66_9PSED</name>
<dbReference type="RefSeq" id="WP_152980915.1">
    <property type="nucleotide sequence ID" value="NZ_CP101125.1"/>
</dbReference>
<dbReference type="Pfam" id="PF11740">
    <property type="entry name" value="KfrA_N"/>
    <property type="match status" value="1"/>
</dbReference>
<evidence type="ECO:0000256" key="1">
    <source>
        <dbReference type="SAM" id="Coils"/>
    </source>
</evidence>
<keyword evidence="4" id="KW-0238">DNA-binding</keyword>
<evidence type="ECO:0000313" key="4">
    <source>
        <dbReference type="EMBL" id="UTO16777.1"/>
    </source>
</evidence>
<protein>
    <submittedName>
        <fullName evidence="4">DNA-binding protein</fullName>
    </submittedName>
</protein>